<keyword evidence="1" id="KW-0862">Zinc</keyword>
<reference evidence="4 5" key="1">
    <citation type="submission" date="2024-02" db="EMBL/GenBank/DDBJ databases">
        <authorList>
            <person name="Chen Y."/>
            <person name="Shah S."/>
            <person name="Dougan E. K."/>
            <person name="Thang M."/>
            <person name="Chan C."/>
        </authorList>
    </citation>
    <scope>NUCLEOTIDE SEQUENCE [LARGE SCALE GENOMIC DNA]</scope>
</reference>
<gene>
    <name evidence="4" type="ORF">CCMP2556_LOCUS29832</name>
</gene>
<evidence type="ECO:0000313" key="5">
    <source>
        <dbReference type="Proteomes" id="UP001642484"/>
    </source>
</evidence>
<evidence type="ECO:0000259" key="3">
    <source>
        <dbReference type="PROSITE" id="PS50103"/>
    </source>
</evidence>
<dbReference type="PANTHER" id="PTHR46082:SF6">
    <property type="entry name" value="AAA+ ATPASE DOMAIN-CONTAINING PROTEIN-RELATED"/>
    <property type="match status" value="1"/>
</dbReference>
<evidence type="ECO:0000256" key="2">
    <source>
        <dbReference type="SAM" id="MobiDB-lite"/>
    </source>
</evidence>
<dbReference type="PANTHER" id="PTHR46082">
    <property type="entry name" value="ATP/GTP-BINDING PROTEIN-RELATED"/>
    <property type="match status" value="1"/>
</dbReference>
<feature type="domain" description="C3H1-type" evidence="3">
    <location>
        <begin position="578"/>
        <end position="605"/>
    </location>
</feature>
<dbReference type="Pfam" id="PF13374">
    <property type="entry name" value="TPR_10"/>
    <property type="match status" value="1"/>
</dbReference>
<dbReference type="Gene3D" id="1.25.40.10">
    <property type="entry name" value="Tetratricopeptide repeat domain"/>
    <property type="match status" value="2"/>
</dbReference>
<sequence>MPKAFSGPSGSLFKAVPDTLSVLEGLDLDAIFVDVNEANWALRFNHSFVIDTRERADGGEVYPLQLALGKASAPSRDLPQKLRDKQSYMRDQRFQKLDLERLYGRPLEYLRCDPKVPPQADGERCAPFKGDRCLAHVELSSLEELHFTPRPLKLVLGVMAMTSQEEIQDAHRATWMKKPGVCPVQQYQDVRTLANDSVRLESVPEPPAKWDGFKDSKGTEFRFWGTNGQSFTAGVFGEFYALSSSLLECFLKEDAKKVARSGLIHGHKTTWGSEWWKYAEDQVLRTTLFYAEESPAERANLATWITSVPRVQTGWIPMGGTRASPPNMATLVYLMDEYMGEPFERTAINCIPFDRMLLVGDEHQYPRWKAGERRGALARPLQQRVNMEWAVAECQSSATHRTFVVPMLLFRLSNWTVDGQNQNIHCKQVWVAVAMVVAVEILAAAKKGVSPSIGIGGFLLAPLNALEAFLKRKLQIFVGAFAPWFGIVGERRDALLASDLMQGVSMRGPFAAAGFEAETYIVTQKYVFSLESRADALSFLPEKPTSKSTEGPASEAGATQNEMPQSISPSTGSIGHPEFCRKPCILFKHGHCYKGANCEYCHCNHTGYVKLDKYQRETLQALSQANLLGFLLPHLRERATKMDDPNAAEEVLGLMEQHLAQMPSERNNWISFWKLAKLNRVLSQMSFLRLVNLCPCRTLPRIQYAIEVLQQRSLRSIHLIGQLRKRKLAPWLLWIGADASFVDFGEDVLRRTLTEYAAEQVQVLISRDPHGRAGNSLSLFNADVILIRRSSWSSQFLQRWWDDPRMKEGWTDQEVLELLYKEDVMGAQAAFVLLPPGTLNSDSRSIIAAVPKQQPVVHLGGHGDTVRLEVFRRALELLCEDQLDRNSLQLQDTYLDSLRRVTTQPEGTSSGHLHSSVSAGHFQRLAWHLEVKGRVQEALAVQEAALQHAKRSFGSSDPQTLLAEVALGTSLRVAGRGSEAAQLLAKSCKKLPARDKFTCVNNLALALGSIGRHQEAEVHFHKAHRGIVKVLGHDSLAAANVAVNLASSMAQRQAHREAEPFYRSAWSTRNASLGATHPETLEVQGFLAASLLASGRPREAEQVQRQALPTGASPEVLAQAHSTLGQALRLQGKVSEALEHFRVAYETFQSPPEGNRNPNMFAAASNLASVLQDLGRLDEAAPLYELAVLGLEETLGVDHQNSQGARQNYEKFREMSSTKRQEKMRVSHVSCCFDQLPKKVYSCKSIYLW</sequence>
<name>A0ABP0NE18_9DINO</name>
<keyword evidence="1" id="KW-0479">Metal-binding</keyword>
<dbReference type="Pfam" id="PF13424">
    <property type="entry name" value="TPR_12"/>
    <property type="match status" value="1"/>
</dbReference>
<dbReference type="InterPro" id="IPR053137">
    <property type="entry name" value="NLR-like"/>
</dbReference>
<dbReference type="InterPro" id="IPR011990">
    <property type="entry name" value="TPR-like_helical_dom_sf"/>
</dbReference>
<dbReference type="SUPFAM" id="SSF48452">
    <property type="entry name" value="TPR-like"/>
    <property type="match status" value="1"/>
</dbReference>
<comment type="caution">
    <text evidence="4">The sequence shown here is derived from an EMBL/GenBank/DDBJ whole genome shotgun (WGS) entry which is preliminary data.</text>
</comment>
<dbReference type="PROSITE" id="PS50103">
    <property type="entry name" value="ZF_C3H1"/>
    <property type="match status" value="1"/>
</dbReference>
<dbReference type="Proteomes" id="UP001642484">
    <property type="component" value="Unassembled WGS sequence"/>
</dbReference>
<feature type="region of interest" description="Disordered" evidence="2">
    <location>
        <begin position="541"/>
        <end position="573"/>
    </location>
</feature>
<feature type="compositionally biased region" description="Polar residues" evidence="2">
    <location>
        <begin position="546"/>
        <end position="573"/>
    </location>
</feature>
<evidence type="ECO:0000313" key="4">
    <source>
        <dbReference type="EMBL" id="CAK9060654.1"/>
    </source>
</evidence>
<dbReference type="SUPFAM" id="SSF81901">
    <property type="entry name" value="HCP-like"/>
    <property type="match status" value="1"/>
</dbReference>
<accession>A0ABP0NE18</accession>
<keyword evidence="5" id="KW-1185">Reference proteome</keyword>
<dbReference type="EMBL" id="CAXAMN010021540">
    <property type="protein sequence ID" value="CAK9060654.1"/>
    <property type="molecule type" value="Genomic_DNA"/>
</dbReference>
<evidence type="ECO:0000256" key="1">
    <source>
        <dbReference type="PROSITE-ProRule" id="PRU00723"/>
    </source>
</evidence>
<protein>
    <recommendedName>
        <fullName evidence="3">C3H1-type domain-containing protein</fullName>
    </recommendedName>
</protein>
<feature type="zinc finger region" description="C3H1-type" evidence="1">
    <location>
        <begin position="578"/>
        <end position="605"/>
    </location>
</feature>
<proteinExistence type="predicted"/>
<keyword evidence="1" id="KW-0863">Zinc-finger</keyword>
<organism evidence="4 5">
    <name type="scientific">Durusdinium trenchii</name>
    <dbReference type="NCBI Taxonomy" id="1381693"/>
    <lineage>
        <taxon>Eukaryota</taxon>
        <taxon>Sar</taxon>
        <taxon>Alveolata</taxon>
        <taxon>Dinophyceae</taxon>
        <taxon>Suessiales</taxon>
        <taxon>Symbiodiniaceae</taxon>
        <taxon>Durusdinium</taxon>
    </lineage>
</organism>
<dbReference type="InterPro" id="IPR000571">
    <property type="entry name" value="Znf_CCCH"/>
</dbReference>